<keyword evidence="3 11" id="KW-0378">Hydrolase</keyword>
<comment type="similarity">
    <text evidence="1">Belongs to the helicase family. UvrD subfamily.</text>
</comment>
<evidence type="ECO:0000256" key="1">
    <source>
        <dbReference type="ARBA" id="ARBA00009922"/>
    </source>
</evidence>
<dbReference type="PROSITE" id="PS51198">
    <property type="entry name" value="UVRD_HELICASE_ATP_BIND"/>
    <property type="match status" value="1"/>
</dbReference>
<dbReference type="Pfam" id="PF13361">
    <property type="entry name" value="UvrD_C"/>
    <property type="match status" value="1"/>
</dbReference>
<dbReference type="CDD" id="cd18807">
    <property type="entry name" value="SF1_C_UvrD"/>
    <property type="match status" value="1"/>
</dbReference>
<dbReference type="GO" id="GO:0000725">
    <property type="term" value="P:recombinational repair"/>
    <property type="evidence" value="ECO:0007669"/>
    <property type="project" value="TreeGrafter"/>
</dbReference>
<evidence type="ECO:0000256" key="11">
    <source>
        <dbReference type="PROSITE-ProRule" id="PRU00560"/>
    </source>
</evidence>
<dbReference type="EC" id="5.6.2.4" evidence="9"/>
<dbReference type="CDD" id="cd17932">
    <property type="entry name" value="DEXQc_UvrD"/>
    <property type="match status" value="1"/>
</dbReference>
<dbReference type="GO" id="GO:0043138">
    <property type="term" value="F:3'-5' DNA helicase activity"/>
    <property type="evidence" value="ECO:0007669"/>
    <property type="project" value="UniProtKB-EC"/>
</dbReference>
<keyword evidence="2 11" id="KW-0547">Nucleotide-binding</keyword>
<dbReference type="Proteomes" id="UP000482209">
    <property type="component" value="Unassembled WGS sequence"/>
</dbReference>
<dbReference type="InterPro" id="IPR000212">
    <property type="entry name" value="DNA_helicase_UvrD/REP"/>
</dbReference>
<dbReference type="PANTHER" id="PTHR11070">
    <property type="entry name" value="UVRD / RECB / PCRA DNA HELICASE FAMILY MEMBER"/>
    <property type="match status" value="1"/>
</dbReference>
<dbReference type="Gene3D" id="1.10.10.160">
    <property type="match status" value="1"/>
</dbReference>
<evidence type="ECO:0000256" key="4">
    <source>
        <dbReference type="ARBA" id="ARBA00022806"/>
    </source>
</evidence>
<dbReference type="GO" id="GO:0003677">
    <property type="term" value="F:DNA binding"/>
    <property type="evidence" value="ECO:0007669"/>
    <property type="project" value="UniProtKB-KW"/>
</dbReference>
<comment type="catalytic activity">
    <reaction evidence="8">
        <text>Couples ATP hydrolysis with the unwinding of duplex DNA by translocating in the 3'-5' direction.</text>
        <dbReference type="EC" id="5.6.2.4"/>
    </reaction>
</comment>
<protein>
    <recommendedName>
        <fullName evidence="9">DNA 3'-5' helicase</fullName>
        <ecNumber evidence="9">5.6.2.4</ecNumber>
    </recommendedName>
</protein>
<keyword evidence="16" id="KW-1185">Reference proteome</keyword>
<proteinExistence type="inferred from homology"/>
<dbReference type="InterPro" id="IPR013986">
    <property type="entry name" value="DExx_box_DNA_helicase_dom_sf"/>
</dbReference>
<keyword evidence="12" id="KW-0175">Coiled coil</keyword>
<keyword evidence="5 11" id="KW-0067">ATP-binding</keyword>
<reference evidence="15 16" key="1">
    <citation type="submission" date="2019-08" db="EMBL/GenBank/DDBJ databases">
        <title>In-depth cultivation of the pig gut microbiome towards novel bacterial diversity and tailored functional studies.</title>
        <authorList>
            <person name="Wylensek D."/>
            <person name="Hitch T.C.A."/>
            <person name="Clavel T."/>
        </authorList>
    </citation>
    <scope>NUCLEOTIDE SEQUENCE [LARGE SCALE GENOMIC DNA]</scope>
    <source>
        <strain evidence="15 16">WCA-693-APC-MOT-I</strain>
    </source>
</reference>
<dbReference type="GO" id="GO:0005524">
    <property type="term" value="F:ATP binding"/>
    <property type="evidence" value="ECO:0007669"/>
    <property type="project" value="UniProtKB-UniRule"/>
</dbReference>
<evidence type="ECO:0000256" key="12">
    <source>
        <dbReference type="SAM" id="Coils"/>
    </source>
</evidence>
<name>A0A6L5XW11_9FIRM</name>
<evidence type="ECO:0000256" key="3">
    <source>
        <dbReference type="ARBA" id="ARBA00022801"/>
    </source>
</evidence>
<dbReference type="Gene3D" id="3.40.50.300">
    <property type="entry name" value="P-loop containing nucleotide triphosphate hydrolases"/>
    <property type="match status" value="2"/>
</dbReference>
<organism evidence="15 16">
    <name type="scientific">Velocimicrobium porci</name>
    <dbReference type="NCBI Taxonomy" id="2606634"/>
    <lineage>
        <taxon>Bacteria</taxon>
        <taxon>Bacillati</taxon>
        <taxon>Bacillota</taxon>
        <taxon>Clostridia</taxon>
        <taxon>Lachnospirales</taxon>
        <taxon>Lachnospiraceae</taxon>
        <taxon>Velocimicrobium</taxon>
    </lineage>
</organism>
<evidence type="ECO:0000256" key="2">
    <source>
        <dbReference type="ARBA" id="ARBA00022741"/>
    </source>
</evidence>
<evidence type="ECO:0000256" key="8">
    <source>
        <dbReference type="ARBA" id="ARBA00034617"/>
    </source>
</evidence>
<dbReference type="InterPro" id="IPR027417">
    <property type="entry name" value="P-loop_NTPase"/>
</dbReference>
<comment type="caution">
    <text evidence="15">The sequence shown here is derived from an EMBL/GenBank/DDBJ whole genome shotgun (WGS) entry which is preliminary data.</text>
</comment>
<dbReference type="EMBL" id="VUMT01000002">
    <property type="protein sequence ID" value="MSS62707.1"/>
    <property type="molecule type" value="Genomic_DNA"/>
</dbReference>
<dbReference type="RefSeq" id="WP_154516622.1">
    <property type="nucleotide sequence ID" value="NZ_VUMT01000002.1"/>
</dbReference>
<sequence>MNFNGAQKEAIEHKDGPMLVLAGPGSGKTAVITERAKRLVELGVNPRKVLVVTFTKAAAVEMKQRFLQKMNGSYAPVQFGTFHAIFFSILKHAYHYSPNQIIRVEQKRQFFRDILSKYQLDIQDEAEFISDLESEISLVKGEMMPLEHYYSSNCAADIFRDILNDYNTMLRQKHMLDFDDMLVYCYDLLSQRGDILAMWQSQFEYVLIDEFQDISKIQYEIVKMLVEPHRNLFIVGDDDQSIYRFRGAKPEIMLHFEDDFKDTKKVLLDVNYRSGKPIVEAALKVVSNNEKRFEKKIYANQKEGEPVSVVGFSTMREQNKRVVERIITLHESGVPYKEIAILFRTNSQPRALMELLMLYNIPFCMQDSIPNIYDHWIARDIISYIKIAMGNRERKYFLRIANRPKRYISREAFEYPEVSFEDLRIFYQDKKYMLDRIDDWEYDMEWLKDQPPYAAIQYIRKSIGYDDYLQEYADYRRIRVEELYEVLDELLEGCRPLKTYEEWFLHMEEYKKELEAQKKQDKKEEDAVVMETMHRSKGLEYDTVFIIDANEGVMPHNKASVQADLEEERRLFYVAMTRAKRKLYIYYSKERYNKKLEPSRFVYELIEKNRENF</sequence>
<feature type="binding site" evidence="11">
    <location>
        <begin position="22"/>
        <end position="29"/>
    </location>
    <ligand>
        <name>ATP</name>
        <dbReference type="ChEBI" id="CHEBI:30616"/>
    </ligand>
</feature>
<dbReference type="GO" id="GO:0016787">
    <property type="term" value="F:hydrolase activity"/>
    <property type="evidence" value="ECO:0007669"/>
    <property type="project" value="UniProtKB-UniRule"/>
</dbReference>
<dbReference type="Gene3D" id="1.10.486.10">
    <property type="entry name" value="PCRA, domain 4"/>
    <property type="match status" value="1"/>
</dbReference>
<feature type="coiled-coil region" evidence="12">
    <location>
        <begin position="500"/>
        <end position="527"/>
    </location>
</feature>
<dbReference type="PROSITE" id="PS51217">
    <property type="entry name" value="UVRD_HELICASE_CTER"/>
    <property type="match status" value="1"/>
</dbReference>
<feature type="domain" description="UvrD-like helicase ATP-binding" evidence="13">
    <location>
        <begin position="1"/>
        <end position="275"/>
    </location>
</feature>
<evidence type="ECO:0000259" key="14">
    <source>
        <dbReference type="PROSITE" id="PS51217"/>
    </source>
</evidence>
<dbReference type="InterPro" id="IPR014016">
    <property type="entry name" value="UvrD-like_ATP-bd"/>
</dbReference>
<keyword evidence="7" id="KW-0413">Isomerase</keyword>
<feature type="domain" description="UvrD-like helicase C-terminal" evidence="14">
    <location>
        <begin position="276"/>
        <end position="538"/>
    </location>
</feature>
<evidence type="ECO:0000256" key="5">
    <source>
        <dbReference type="ARBA" id="ARBA00022840"/>
    </source>
</evidence>
<dbReference type="SUPFAM" id="SSF52540">
    <property type="entry name" value="P-loop containing nucleoside triphosphate hydrolases"/>
    <property type="match status" value="1"/>
</dbReference>
<evidence type="ECO:0000256" key="10">
    <source>
        <dbReference type="ARBA" id="ARBA00048988"/>
    </source>
</evidence>
<gene>
    <name evidence="15" type="ORF">FYJ58_02210</name>
</gene>
<evidence type="ECO:0000256" key="9">
    <source>
        <dbReference type="ARBA" id="ARBA00034808"/>
    </source>
</evidence>
<evidence type="ECO:0000313" key="16">
    <source>
        <dbReference type="Proteomes" id="UP000482209"/>
    </source>
</evidence>
<dbReference type="PANTHER" id="PTHR11070:SF2">
    <property type="entry name" value="ATP-DEPENDENT DNA HELICASE SRS2"/>
    <property type="match status" value="1"/>
</dbReference>
<accession>A0A6L5XW11</accession>
<evidence type="ECO:0000259" key="13">
    <source>
        <dbReference type="PROSITE" id="PS51198"/>
    </source>
</evidence>
<comment type="catalytic activity">
    <reaction evidence="10">
        <text>ATP + H2O = ADP + phosphate + H(+)</text>
        <dbReference type="Rhea" id="RHEA:13065"/>
        <dbReference type="ChEBI" id="CHEBI:15377"/>
        <dbReference type="ChEBI" id="CHEBI:15378"/>
        <dbReference type="ChEBI" id="CHEBI:30616"/>
        <dbReference type="ChEBI" id="CHEBI:43474"/>
        <dbReference type="ChEBI" id="CHEBI:456216"/>
        <dbReference type="EC" id="5.6.2.4"/>
    </reaction>
</comment>
<keyword evidence="6" id="KW-0238">DNA-binding</keyword>
<evidence type="ECO:0000256" key="6">
    <source>
        <dbReference type="ARBA" id="ARBA00023125"/>
    </source>
</evidence>
<keyword evidence="4 11" id="KW-0347">Helicase</keyword>
<evidence type="ECO:0000313" key="15">
    <source>
        <dbReference type="EMBL" id="MSS62707.1"/>
    </source>
</evidence>
<dbReference type="AlphaFoldDB" id="A0A6L5XW11"/>
<dbReference type="Pfam" id="PF00580">
    <property type="entry name" value="UvrD-helicase"/>
    <property type="match status" value="1"/>
</dbReference>
<evidence type="ECO:0000256" key="7">
    <source>
        <dbReference type="ARBA" id="ARBA00023235"/>
    </source>
</evidence>
<dbReference type="InterPro" id="IPR014017">
    <property type="entry name" value="DNA_helicase_UvrD-like_C"/>
</dbReference>